<evidence type="ECO:0000313" key="4">
    <source>
        <dbReference type="Proteomes" id="UP001527925"/>
    </source>
</evidence>
<dbReference type="EMBL" id="JADGIZ020000044">
    <property type="protein sequence ID" value="KAL2913576.1"/>
    <property type="molecule type" value="Genomic_DNA"/>
</dbReference>
<keyword evidence="3" id="KW-0808">Transferase</keyword>
<dbReference type="CDD" id="cd07992">
    <property type="entry name" value="LPLAT_AAK14816-like"/>
    <property type="match status" value="1"/>
</dbReference>
<protein>
    <submittedName>
        <fullName evidence="3">Glycerol-3-phosphate/dihydroxyacetone phosphate acyltransferase</fullName>
    </submittedName>
</protein>
<keyword evidence="1" id="KW-1133">Transmembrane helix</keyword>
<keyword evidence="1" id="KW-0472">Membrane</keyword>
<proteinExistence type="predicted"/>
<evidence type="ECO:0000256" key="1">
    <source>
        <dbReference type="SAM" id="Phobius"/>
    </source>
</evidence>
<evidence type="ECO:0000313" key="3">
    <source>
        <dbReference type="EMBL" id="KAL2913576.1"/>
    </source>
</evidence>
<gene>
    <name evidence="3" type="primary">SCT1</name>
    <name evidence="3" type="ORF">HK105_206878</name>
</gene>
<dbReference type="Pfam" id="PF01553">
    <property type="entry name" value="Acyltransferase"/>
    <property type="match status" value="2"/>
</dbReference>
<evidence type="ECO:0000259" key="2">
    <source>
        <dbReference type="SMART" id="SM00563"/>
    </source>
</evidence>
<dbReference type="InterPro" id="IPR002123">
    <property type="entry name" value="Plipid/glycerol_acylTrfase"/>
</dbReference>
<keyword evidence="1" id="KW-0812">Transmembrane</keyword>
<feature type="transmembrane region" description="Helical" evidence="1">
    <location>
        <begin position="451"/>
        <end position="475"/>
    </location>
</feature>
<accession>A0ABR4N283</accession>
<feature type="transmembrane region" description="Helical" evidence="1">
    <location>
        <begin position="481"/>
        <end position="503"/>
    </location>
</feature>
<feature type="transmembrane region" description="Helical" evidence="1">
    <location>
        <begin position="393"/>
        <end position="420"/>
    </location>
</feature>
<organism evidence="3 4">
    <name type="scientific">Polyrhizophydium stewartii</name>
    <dbReference type="NCBI Taxonomy" id="2732419"/>
    <lineage>
        <taxon>Eukaryota</taxon>
        <taxon>Fungi</taxon>
        <taxon>Fungi incertae sedis</taxon>
        <taxon>Chytridiomycota</taxon>
        <taxon>Chytridiomycota incertae sedis</taxon>
        <taxon>Chytridiomycetes</taxon>
        <taxon>Rhizophydiales</taxon>
        <taxon>Rhizophydiales incertae sedis</taxon>
        <taxon>Polyrhizophydium</taxon>
    </lineage>
</organism>
<dbReference type="GO" id="GO:0016746">
    <property type="term" value="F:acyltransferase activity"/>
    <property type="evidence" value="ECO:0007669"/>
    <property type="project" value="UniProtKB-KW"/>
</dbReference>
<keyword evidence="4" id="KW-1185">Reference proteome</keyword>
<dbReference type="PANTHER" id="PTHR31605:SF0">
    <property type="entry name" value="GLYCEROL-3-PHOSPHATE O-ACYLTRANSFERASE 1"/>
    <property type="match status" value="1"/>
</dbReference>
<dbReference type="PANTHER" id="PTHR31605">
    <property type="entry name" value="GLYCEROL-3-PHOSPHATE O-ACYLTRANSFERASE 1"/>
    <property type="match status" value="1"/>
</dbReference>
<keyword evidence="3" id="KW-0012">Acyltransferase</keyword>
<dbReference type="InterPro" id="IPR052744">
    <property type="entry name" value="GPAT/DAPAT"/>
</dbReference>
<sequence length="609" mass="67087">MDVPYLLMQQFFRHTLNTFFRDIKVRGQHKVPESGPIIFAVAPHANQFVDPLMLSITCGRTVGFLAAKKSMDLFWIGLMARTMHSIPVVRTQDVARPGAGTVFMPDEADPTLIHGVNTKFTEQFANRSQLTLPGDGGSAEFAEIISDTALRLKKPLSSDAARAALRATDASGNMVGSKYKITPHIDQGEMFSEVTRRLFEGGAVGIFPEGGSHDRPEMLPLKAGVAIMALEAIAKHPGLPVKIIPCGLNYFHADKFRSRAVVEYGDPIEIPSELVQDYLNGGPSKREAISLLLDTVTVSLKNLTLQAPDFDTLMVIQAVRRLYTPIGRKLDVDQSLALSRQFAIGYAKLRDHPQIQELTKMVHDYNSTLKYYGVQDHQVKNTNISSTKALPLLLYRIAELIVLVSLALPSVILFSPLLILSRVVSHRKAAEALAGSSVKIAGKDVVTTWKVLTAMVVIPTLWIFYTTVAFGVTFAYSTFSLALAVAAGTFILLPVLGLATIRISDIGFDILKSLPPLIVSLTTPTHASTPLRVMRADLTAKITSLTVQFGPQVFPNFEEKRIVSQEEAQLNVRVVEKLRRNSTMRISSNDLLTDDALDDNFFFDRERSV</sequence>
<name>A0ABR4N283_9FUNG</name>
<reference evidence="3 4" key="1">
    <citation type="submission" date="2023-09" db="EMBL/GenBank/DDBJ databases">
        <title>Pangenome analysis of Batrachochytrium dendrobatidis and related Chytrids.</title>
        <authorList>
            <person name="Yacoub M.N."/>
            <person name="Stajich J.E."/>
            <person name="James T.Y."/>
        </authorList>
    </citation>
    <scope>NUCLEOTIDE SEQUENCE [LARGE SCALE GENOMIC DNA]</scope>
    <source>
        <strain evidence="3 4">JEL0888</strain>
    </source>
</reference>
<feature type="domain" description="Phospholipid/glycerol acyltransferase" evidence="2">
    <location>
        <begin position="38"/>
        <end position="251"/>
    </location>
</feature>
<dbReference type="SMART" id="SM00563">
    <property type="entry name" value="PlsC"/>
    <property type="match status" value="1"/>
</dbReference>
<dbReference type="SUPFAM" id="SSF69593">
    <property type="entry name" value="Glycerol-3-phosphate (1)-acyltransferase"/>
    <property type="match status" value="2"/>
</dbReference>
<dbReference type="Proteomes" id="UP001527925">
    <property type="component" value="Unassembled WGS sequence"/>
</dbReference>
<comment type="caution">
    <text evidence="3">The sequence shown here is derived from an EMBL/GenBank/DDBJ whole genome shotgun (WGS) entry which is preliminary data.</text>
</comment>